<dbReference type="GO" id="GO:0010052">
    <property type="term" value="P:guard cell differentiation"/>
    <property type="evidence" value="ECO:0007669"/>
    <property type="project" value="UniProtKB-UniRule"/>
</dbReference>
<evidence type="ECO:0000256" key="5">
    <source>
        <dbReference type="ARBA" id="ARBA00023157"/>
    </source>
</evidence>
<keyword evidence="7" id="KW-0472">Membrane</keyword>
<comment type="function">
    <text evidence="6">Controls stomatal patterning.</text>
</comment>
<evidence type="ECO:0000256" key="6">
    <source>
        <dbReference type="RuleBase" id="RU367102"/>
    </source>
</evidence>
<keyword evidence="3 6" id="KW-0964">Secreted</keyword>
<dbReference type="InterPro" id="IPR039455">
    <property type="entry name" value="EPFL"/>
</dbReference>
<proteinExistence type="inferred from homology"/>
<keyword evidence="5" id="KW-1015">Disulfide bond</keyword>
<dbReference type="PANTHER" id="PTHR33109">
    <property type="entry name" value="EPIDERMAL PATTERNING FACTOR-LIKE PROTEIN 4"/>
    <property type="match status" value="1"/>
</dbReference>
<feature type="transmembrane region" description="Helical" evidence="7">
    <location>
        <begin position="41"/>
        <end position="63"/>
    </location>
</feature>
<dbReference type="GO" id="GO:0005576">
    <property type="term" value="C:extracellular region"/>
    <property type="evidence" value="ECO:0007669"/>
    <property type="project" value="UniProtKB-SubCell"/>
</dbReference>
<name>A0A6I9S9R5_ELAGV</name>
<dbReference type="OrthoDB" id="771316at2759"/>
<comment type="similarity">
    <text evidence="2 6">Belongs to the plant cysteine rich small secretory peptide family. Epidermal patterning factor subfamily.</text>
</comment>
<dbReference type="AlphaFoldDB" id="A0A6I9S9R5"/>
<evidence type="ECO:0000313" key="8">
    <source>
        <dbReference type="Proteomes" id="UP000504607"/>
    </source>
</evidence>
<evidence type="ECO:0000256" key="1">
    <source>
        <dbReference type="ARBA" id="ARBA00004613"/>
    </source>
</evidence>
<evidence type="ECO:0000313" key="9">
    <source>
        <dbReference type="RefSeq" id="XP_010939577.2"/>
    </source>
</evidence>
<dbReference type="RefSeq" id="XP_010939577.2">
    <property type="nucleotide sequence ID" value="XM_010941275.3"/>
</dbReference>
<dbReference type="Proteomes" id="UP000504607">
    <property type="component" value="Chromosome 15"/>
</dbReference>
<dbReference type="Pfam" id="PF17181">
    <property type="entry name" value="EPF"/>
    <property type="match status" value="1"/>
</dbReference>
<keyword evidence="4" id="KW-0732">Signal</keyword>
<evidence type="ECO:0000256" key="4">
    <source>
        <dbReference type="ARBA" id="ARBA00022729"/>
    </source>
</evidence>
<evidence type="ECO:0000256" key="2">
    <source>
        <dbReference type="ARBA" id="ARBA00008127"/>
    </source>
</evidence>
<comment type="subcellular location">
    <subcellularLocation>
        <location evidence="1 6">Secreted</location>
    </subcellularLocation>
</comment>
<dbReference type="GeneID" id="105058373"/>
<accession>A0A6I9S9R5</accession>
<dbReference type="PANTHER" id="PTHR33109:SF6">
    <property type="entry name" value="EPIDERMAL PATTERNING FACTOR-LIKE PROTEIN 7-RELATED"/>
    <property type="match status" value="1"/>
</dbReference>
<keyword evidence="7" id="KW-1133">Transmembrane helix</keyword>
<gene>
    <name evidence="9" type="primary">LOC105058373</name>
</gene>
<evidence type="ECO:0000256" key="7">
    <source>
        <dbReference type="SAM" id="Phobius"/>
    </source>
</evidence>
<reference evidence="9" key="1">
    <citation type="submission" date="2025-08" db="UniProtKB">
        <authorList>
            <consortium name="RefSeq"/>
        </authorList>
    </citation>
    <scope>IDENTIFICATION</scope>
</reference>
<evidence type="ECO:0000256" key="3">
    <source>
        <dbReference type="ARBA" id="ARBA00022525"/>
    </source>
</evidence>
<keyword evidence="6" id="KW-0217">Developmental protein</keyword>
<organism evidence="8 9">
    <name type="scientific">Elaeis guineensis var. tenera</name>
    <name type="common">Oil palm</name>
    <dbReference type="NCBI Taxonomy" id="51953"/>
    <lineage>
        <taxon>Eukaryota</taxon>
        <taxon>Viridiplantae</taxon>
        <taxon>Streptophyta</taxon>
        <taxon>Embryophyta</taxon>
        <taxon>Tracheophyta</taxon>
        <taxon>Spermatophyta</taxon>
        <taxon>Magnoliopsida</taxon>
        <taxon>Liliopsida</taxon>
        <taxon>Arecaceae</taxon>
        <taxon>Arecoideae</taxon>
        <taxon>Cocoseae</taxon>
        <taxon>Elaeidinae</taxon>
        <taxon>Elaeis</taxon>
    </lineage>
</organism>
<protein>
    <recommendedName>
        <fullName evidence="6">Epidermal patterning factor-like protein</fullName>
    </recommendedName>
</protein>
<dbReference type="InParanoid" id="A0A6I9S9R5"/>
<keyword evidence="7" id="KW-0812">Transmembrane</keyword>
<dbReference type="KEGG" id="egu:105058373"/>
<sequence length="150" mass="16700">MVSLCHLLPPFMNAIPLDRPTLWTVGLGWPGLMRKCTHTRVWATFLLTFLLLVSAMGESLGLAPDAETSSNGRRILREHKNQMMPQKQVDNNHLKGLFATGSSLPDCSHACGPCFPCKRVMVSFKCSIAESCPIVYRCMCNGKYYHVPSN</sequence>
<keyword evidence="8" id="KW-1185">Reference proteome</keyword>
<dbReference type="FunCoup" id="A0A6I9S9R5">
    <property type="interactions" value="285"/>
</dbReference>